<name>A0AAV3XKS5_9CYAN</name>
<evidence type="ECO:0000313" key="3">
    <source>
        <dbReference type="Proteomes" id="UP001050975"/>
    </source>
</evidence>
<keyword evidence="1" id="KW-0472">Membrane</keyword>
<evidence type="ECO:0000256" key="1">
    <source>
        <dbReference type="SAM" id="Phobius"/>
    </source>
</evidence>
<accession>A0AAV3XKS5</accession>
<feature type="transmembrane region" description="Helical" evidence="1">
    <location>
        <begin position="137"/>
        <end position="155"/>
    </location>
</feature>
<comment type="caution">
    <text evidence="2">The sequence shown here is derived from an EMBL/GenBank/DDBJ whole genome shotgun (WGS) entry which is preliminary data.</text>
</comment>
<feature type="transmembrane region" description="Helical" evidence="1">
    <location>
        <begin position="108"/>
        <end position="125"/>
    </location>
</feature>
<dbReference type="Proteomes" id="UP001050975">
    <property type="component" value="Unassembled WGS sequence"/>
</dbReference>
<keyword evidence="3" id="KW-1185">Reference proteome</keyword>
<gene>
    <name evidence="2" type="ORF">MiSe_49150</name>
</gene>
<keyword evidence="1" id="KW-0812">Transmembrane</keyword>
<dbReference type="RefSeq" id="WP_226585890.1">
    <property type="nucleotide sequence ID" value="NZ_BLAY01000082.1"/>
</dbReference>
<evidence type="ECO:0000313" key="2">
    <source>
        <dbReference type="EMBL" id="GET40107.1"/>
    </source>
</evidence>
<reference evidence="2" key="1">
    <citation type="submission" date="2019-10" db="EMBL/GenBank/DDBJ databases">
        <title>Draft genome sequece of Microseira wollei NIES-4236.</title>
        <authorList>
            <person name="Yamaguchi H."/>
            <person name="Suzuki S."/>
            <person name="Kawachi M."/>
        </authorList>
    </citation>
    <scope>NUCLEOTIDE SEQUENCE</scope>
    <source>
        <strain evidence="2">NIES-4236</strain>
    </source>
</reference>
<sequence length="161" mass="17870">MTRQLTRVTRKAAEDEPIYGKIWGWLKHFPNGLAEGAQNPPTVSGPAAAALISAGIGCVTMMVTHHLSDADKSKATEKFVHSLGGWIPGSYNSSELWGNIGSYTGKETMLLVGWLVSWPILYVILRNKNVKSRTIFFWMFALFVAATAMSWHPLFPYLPLM</sequence>
<keyword evidence="1" id="KW-1133">Transmembrane helix</keyword>
<protein>
    <submittedName>
        <fullName evidence="2">Uncharacterized protein</fullName>
    </submittedName>
</protein>
<organism evidence="2 3">
    <name type="scientific">Microseira wollei NIES-4236</name>
    <dbReference type="NCBI Taxonomy" id="2530354"/>
    <lineage>
        <taxon>Bacteria</taxon>
        <taxon>Bacillati</taxon>
        <taxon>Cyanobacteriota</taxon>
        <taxon>Cyanophyceae</taxon>
        <taxon>Oscillatoriophycideae</taxon>
        <taxon>Aerosakkonematales</taxon>
        <taxon>Aerosakkonemataceae</taxon>
        <taxon>Microseira</taxon>
    </lineage>
</organism>
<proteinExistence type="predicted"/>
<dbReference type="EMBL" id="BLAY01000082">
    <property type="protein sequence ID" value="GET40107.1"/>
    <property type="molecule type" value="Genomic_DNA"/>
</dbReference>
<dbReference type="AlphaFoldDB" id="A0AAV3XKS5"/>